<comment type="caution">
    <text evidence="1">The sequence shown here is derived from an EMBL/GenBank/DDBJ whole genome shotgun (WGS) entry which is preliminary data.</text>
</comment>
<reference evidence="1" key="1">
    <citation type="submission" date="2018-05" db="EMBL/GenBank/DDBJ databases">
        <title>Draft genome of Mucuna pruriens seed.</title>
        <authorList>
            <person name="Nnadi N.E."/>
            <person name="Vos R."/>
            <person name="Hasami M.H."/>
            <person name="Devisetty U.K."/>
            <person name="Aguiy J.C."/>
        </authorList>
    </citation>
    <scope>NUCLEOTIDE SEQUENCE [LARGE SCALE GENOMIC DNA]</scope>
    <source>
        <strain evidence="1">JCA_2017</strain>
    </source>
</reference>
<sequence length="195" mass="21867">MQRAQRSSKKLTVSNDWFIMSKDMLSNKVALAIVIIARKTDLPIKQILQKPDLVGRMIGWVIELLEFDTAFERRGHVKAQVLVDFINELTSSSHEREAQRSSKEWMLSIDGSSNKKGSGAVVLLEGPSRAEYETLLVGIQLAKEAGARVLIIKSNTQLYLSKVKVQAETLEGFILFHVPHEKNERANLLAKLAIT</sequence>
<feature type="non-terminal residue" evidence="1">
    <location>
        <position position="1"/>
    </location>
</feature>
<name>A0A371GHL9_MUCPR</name>
<protein>
    <recommendedName>
        <fullName evidence="3">RNase H type-1 domain-containing protein</fullName>
    </recommendedName>
</protein>
<dbReference type="AlphaFoldDB" id="A0A371GHL9"/>
<evidence type="ECO:0000313" key="2">
    <source>
        <dbReference type="Proteomes" id="UP000257109"/>
    </source>
</evidence>
<dbReference type="InterPro" id="IPR012337">
    <property type="entry name" value="RNaseH-like_sf"/>
</dbReference>
<dbReference type="Proteomes" id="UP000257109">
    <property type="component" value="Unassembled WGS sequence"/>
</dbReference>
<dbReference type="OrthoDB" id="101614at2759"/>
<dbReference type="SUPFAM" id="SSF53098">
    <property type="entry name" value="Ribonuclease H-like"/>
    <property type="match status" value="1"/>
</dbReference>
<dbReference type="PANTHER" id="PTHR48475">
    <property type="entry name" value="RIBONUCLEASE H"/>
    <property type="match status" value="1"/>
</dbReference>
<accession>A0A371GHL9</accession>
<organism evidence="1 2">
    <name type="scientific">Mucuna pruriens</name>
    <name type="common">Velvet bean</name>
    <name type="synonym">Dolichos pruriens</name>
    <dbReference type="NCBI Taxonomy" id="157652"/>
    <lineage>
        <taxon>Eukaryota</taxon>
        <taxon>Viridiplantae</taxon>
        <taxon>Streptophyta</taxon>
        <taxon>Embryophyta</taxon>
        <taxon>Tracheophyta</taxon>
        <taxon>Spermatophyta</taxon>
        <taxon>Magnoliopsida</taxon>
        <taxon>eudicotyledons</taxon>
        <taxon>Gunneridae</taxon>
        <taxon>Pentapetalae</taxon>
        <taxon>rosids</taxon>
        <taxon>fabids</taxon>
        <taxon>Fabales</taxon>
        <taxon>Fabaceae</taxon>
        <taxon>Papilionoideae</taxon>
        <taxon>50 kb inversion clade</taxon>
        <taxon>NPAAA clade</taxon>
        <taxon>indigoferoid/millettioid clade</taxon>
        <taxon>Phaseoleae</taxon>
        <taxon>Mucuna</taxon>
    </lineage>
</organism>
<evidence type="ECO:0008006" key="3">
    <source>
        <dbReference type="Google" id="ProtNLM"/>
    </source>
</evidence>
<evidence type="ECO:0000313" key="1">
    <source>
        <dbReference type="EMBL" id="RDX89823.1"/>
    </source>
</evidence>
<proteinExistence type="predicted"/>
<keyword evidence="2" id="KW-1185">Reference proteome</keyword>
<dbReference type="PANTHER" id="PTHR48475:SF2">
    <property type="entry name" value="RIBONUCLEASE H"/>
    <property type="match status" value="1"/>
</dbReference>
<gene>
    <name evidence="1" type="ORF">CR513_28398</name>
</gene>
<dbReference type="EMBL" id="QJKJ01005561">
    <property type="protein sequence ID" value="RDX89823.1"/>
    <property type="molecule type" value="Genomic_DNA"/>
</dbReference>